<evidence type="ECO:0000256" key="1">
    <source>
        <dbReference type="ARBA" id="ARBA00022679"/>
    </source>
</evidence>
<accession>A0A381Q9A1</accession>
<evidence type="ECO:0000256" key="4">
    <source>
        <dbReference type="ARBA" id="ARBA00022840"/>
    </source>
</evidence>
<dbReference type="PANTHER" id="PTHR43289">
    <property type="entry name" value="MITOGEN-ACTIVATED PROTEIN KINASE KINASE KINASE 20-RELATED"/>
    <property type="match status" value="1"/>
</dbReference>
<dbReference type="PROSITE" id="PS00108">
    <property type="entry name" value="PROTEIN_KINASE_ST"/>
    <property type="match status" value="1"/>
</dbReference>
<keyword evidence="3" id="KW-0418">Kinase</keyword>
<name>A0A381Q9A1_9ZZZZ</name>
<protein>
    <recommendedName>
        <fullName evidence="5">Protein kinase domain-containing protein</fullName>
    </recommendedName>
</protein>
<dbReference type="GO" id="GO:0004674">
    <property type="term" value="F:protein serine/threonine kinase activity"/>
    <property type="evidence" value="ECO:0007669"/>
    <property type="project" value="TreeGrafter"/>
</dbReference>
<dbReference type="AlphaFoldDB" id="A0A381Q9A1"/>
<dbReference type="InterPro" id="IPR011009">
    <property type="entry name" value="Kinase-like_dom_sf"/>
</dbReference>
<evidence type="ECO:0000313" key="6">
    <source>
        <dbReference type="EMBL" id="SUZ75915.1"/>
    </source>
</evidence>
<proteinExistence type="predicted"/>
<feature type="domain" description="Protein kinase" evidence="5">
    <location>
        <begin position="17"/>
        <end position="272"/>
    </location>
</feature>
<gene>
    <name evidence="6" type="ORF">METZ01_LOCUS28769</name>
</gene>
<dbReference type="SUPFAM" id="SSF56112">
    <property type="entry name" value="Protein kinase-like (PK-like)"/>
    <property type="match status" value="1"/>
</dbReference>
<dbReference type="Pfam" id="PF00069">
    <property type="entry name" value="Pkinase"/>
    <property type="match status" value="1"/>
</dbReference>
<sequence length="292" mass="32282">MFGDDADIWVGRQYGPYSITELLGRGTVAHVYRATVREGREVALKVLTPFAEARGEIRGLFEQEFELMARVEHPNVLKVTQAGVIASTHYIEIEPIEGETVWDRVQSQRTIDLSHAIAIIQQMCSALDHVHDHRIVHRDVKPSNIMLDEKHDRAVLFDFGLAHDLDGPPPPEGRVFGSPMFLAPEQAVGGSVDGRTDLYSLGATLYRLVVGAAPFYGERNELLHAHVRLPPPDPRDAGVSDDLAEIVLRSMSKDPEQRFQSGADFAGALATIETPTPVGRKRGLLRRIAGRS</sequence>
<evidence type="ECO:0000256" key="2">
    <source>
        <dbReference type="ARBA" id="ARBA00022741"/>
    </source>
</evidence>
<dbReference type="PROSITE" id="PS50011">
    <property type="entry name" value="PROTEIN_KINASE_DOM"/>
    <property type="match status" value="1"/>
</dbReference>
<dbReference type="InterPro" id="IPR000719">
    <property type="entry name" value="Prot_kinase_dom"/>
</dbReference>
<dbReference type="Gene3D" id="1.10.510.10">
    <property type="entry name" value="Transferase(Phosphotransferase) domain 1"/>
    <property type="match status" value="1"/>
</dbReference>
<evidence type="ECO:0000259" key="5">
    <source>
        <dbReference type="PROSITE" id="PS50011"/>
    </source>
</evidence>
<dbReference type="GO" id="GO:0005524">
    <property type="term" value="F:ATP binding"/>
    <property type="evidence" value="ECO:0007669"/>
    <property type="project" value="UniProtKB-KW"/>
</dbReference>
<dbReference type="Gene3D" id="3.30.200.20">
    <property type="entry name" value="Phosphorylase Kinase, domain 1"/>
    <property type="match status" value="1"/>
</dbReference>
<dbReference type="CDD" id="cd14014">
    <property type="entry name" value="STKc_PknB_like"/>
    <property type="match status" value="1"/>
</dbReference>
<evidence type="ECO:0000256" key="3">
    <source>
        <dbReference type="ARBA" id="ARBA00022777"/>
    </source>
</evidence>
<dbReference type="EMBL" id="UINC01001261">
    <property type="protein sequence ID" value="SUZ75915.1"/>
    <property type="molecule type" value="Genomic_DNA"/>
</dbReference>
<dbReference type="SMART" id="SM00220">
    <property type="entry name" value="S_TKc"/>
    <property type="match status" value="1"/>
</dbReference>
<dbReference type="PANTHER" id="PTHR43289:SF6">
    <property type="entry name" value="SERINE_THREONINE-PROTEIN KINASE NEKL-3"/>
    <property type="match status" value="1"/>
</dbReference>
<reference evidence="6" key="1">
    <citation type="submission" date="2018-05" db="EMBL/GenBank/DDBJ databases">
        <authorList>
            <person name="Lanie J.A."/>
            <person name="Ng W.-L."/>
            <person name="Kazmierczak K.M."/>
            <person name="Andrzejewski T.M."/>
            <person name="Davidsen T.M."/>
            <person name="Wayne K.J."/>
            <person name="Tettelin H."/>
            <person name="Glass J.I."/>
            <person name="Rusch D."/>
            <person name="Podicherti R."/>
            <person name="Tsui H.-C.T."/>
            <person name="Winkler M.E."/>
        </authorList>
    </citation>
    <scope>NUCLEOTIDE SEQUENCE</scope>
</reference>
<dbReference type="InterPro" id="IPR008271">
    <property type="entry name" value="Ser/Thr_kinase_AS"/>
</dbReference>
<organism evidence="6">
    <name type="scientific">marine metagenome</name>
    <dbReference type="NCBI Taxonomy" id="408172"/>
    <lineage>
        <taxon>unclassified sequences</taxon>
        <taxon>metagenomes</taxon>
        <taxon>ecological metagenomes</taxon>
    </lineage>
</organism>
<keyword evidence="4" id="KW-0067">ATP-binding</keyword>
<keyword evidence="2" id="KW-0547">Nucleotide-binding</keyword>
<keyword evidence="1" id="KW-0808">Transferase</keyword>